<sequence>MRSSQLLLFLVLALLTTLSHCEKRFTTRQQVYDACKVIETNTTAFLEDYVSPSVNWTVTNPTRKTTPIAGDYLDLKSFVTQALMPLDAFFEEPLRLTIVDLITQFPKKEHPDGLVKVCMELRGRGNLKRDGSPWENYYSWVLHFKGTKAILVRAYLDSALVNIAMLPNRTSS</sequence>
<dbReference type="Gene3D" id="3.10.450.50">
    <property type="match status" value="1"/>
</dbReference>
<gene>
    <name evidence="2" type="ORF">FA10DRAFT_268934</name>
</gene>
<name>A0A316YHW5_9BASI</name>
<evidence type="ECO:0000256" key="1">
    <source>
        <dbReference type="SAM" id="SignalP"/>
    </source>
</evidence>
<accession>A0A316YHW5</accession>
<dbReference type="EMBL" id="KZ819638">
    <property type="protein sequence ID" value="PWN88789.1"/>
    <property type="molecule type" value="Genomic_DNA"/>
</dbReference>
<keyword evidence="1" id="KW-0732">Signal</keyword>
<evidence type="ECO:0000313" key="2">
    <source>
        <dbReference type="EMBL" id="PWN88789.1"/>
    </source>
</evidence>
<evidence type="ECO:0008006" key="4">
    <source>
        <dbReference type="Google" id="ProtNLM"/>
    </source>
</evidence>
<dbReference type="InterPro" id="IPR032710">
    <property type="entry name" value="NTF2-like_dom_sf"/>
</dbReference>
<dbReference type="AlphaFoldDB" id="A0A316YHW5"/>
<dbReference type="GeneID" id="37044453"/>
<proteinExistence type="predicted"/>
<organism evidence="2 3">
    <name type="scientific">Acaromyces ingoldii</name>
    <dbReference type="NCBI Taxonomy" id="215250"/>
    <lineage>
        <taxon>Eukaryota</taxon>
        <taxon>Fungi</taxon>
        <taxon>Dikarya</taxon>
        <taxon>Basidiomycota</taxon>
        <taxon>Ustilaginomycotina</taxon>
        <taxon>Exobasidiomycetes</taxon>
        <taxon>Exobasidiales</taxon>
        <taxon>Cryptobasidiaceae</taxon>
        <taxon>Acaromyces</taxon>
    </lineage>
</organism>
<evidence type="ECO:0000313" key="3">
    <source>
        <dbReference type="Proteomes" id="UP000245768"/>
    </source>
</evidence>
<protein>
    <recommendedName>
        <fullName evidence="4">SnoaL-like domain-containing protein</fullName>
    </recommendedName>
</protein>
<dbReference type="RefSeq" id="XP_025375987.1">
    <property type="nucleotide sequence ID" value="XM_025522537.1"/>
</dbReference>
<dbReference type="InParanoid" id="A0A316YHW5"/>
<dbReference type="OrthoDB" id="2964584at2759"/>
<dbReference type="SUPFAM" id="SSF54427">
    <property type="entry name" value="NTF2-like"/>
    <property type="match status" value="1"/>
</dbReference>
<feature type="chain" id="PRO_5016322616" description="SnoaL-like domain-containing protein" evidence="1">
    <location>
        <begin position="22"/>
        <end position="172"/>
    </location>
</feature>
<keyword evidence="3" id="KW-1185">Reference proteome</keyword>
<reference evidence="2 3" key="1">
    <citation type="journal article" date="2018" name="Mol. Biol. Evol.">
        <title>Broad Genomic Sampling Reveals a Smut Pathogenic Ancestry of the Fungal Clade Ustilaginomycotina.</title>
        <authorList>
            <person name="Kijpornyongpan T."/>
            <person name="Mondo S.J."/>
            <person name="Barry K."/>
            <person name="Sandor L."/>
            <person name="Lee J."/>
            <person name="Lipzen A."/>
            <person name="Pangilinan J."/>
            <person name="LaButti K."/>
            <person name="Hainaut M."/>
            <person name="Henrissat B."/>
            <person name="Grigoriev I.V."/>
            <person name="Spatafora J.W."/>
            <person name="Aime M.C."/>
        </authorList>
    </citation>
    <scope>NUCLEOTIDE SEQUENCE [LARGE SCALE GENOMIC DNA]</scope>
    <source>
        <strain evidence="2 3">MCA 4198</strain>
    </source>
</reference>
<dbReference type="Proteomes" id="UP000245768">
    <property type="component" value="Unassembled WGS sequence"/>
</dbReference>
<feature type="signal peptide" evidence="1">
    <location>
        <begin position="1"/>
        <end position="21"/>
    </location>
</feature>